<dbReference type="InterPro" id="IPR011009">
    <property type="entry name" value="Kinase-like_dom_sf"/>
</dbReference>
<evidence type="ECO:0000256" key="7">
    <source>
        <dbReference type="ARBA" id="ARBA00047899"/>
    </source>
</evidence>
<evidence type="ECO:0000256" key="8">
    <source>
        <dbReference type="ARBA" id="ARBA00048679"/>
    </source>
</evidence>
<dbReference type="AlphaFoldDB" id="A0A1R2AY76"/>
<dbReference type="PROSITE" id="PS00108">
    <property type="entry name" value="PROTEIN_KINASE_ST"/>
    <property type="match status" value="1"/>
</dbReference>
<dbReference type="Gene3D" id="3.30.200.20">
    <property type="entry name" value="Phosphorylase Kinase, domain 1"/>
    <property type="match status" value="1"/>
</dbReference>
<keyword evidence="4 9" id="KW-0547">Nucleotide-binding</keyword>
<dbReference type="InterPro" id="IPR008271">
    <property type="entry name" value="Ser/Thr_kinase_AS"/>
</dbReference>
<dbReference type="Gene3D" id="1.10.510.10">
    <property type="entry name" value="Transferase(Phosphotransferase) domain 1"/>
    <property type="match status" value="1"/>
</dbReference>
<dbReference type="PROSITE" id="PS00107">
    <property type="entry name" value="PROTEIN_KINASE_ATP"/>
    <property type="match status" value="1"/>
</dbReference>
<protein>
    <recommendedName>
        <fullName evidence="1">non-specific serine/threonine protein kinase</fullName>
        <ecNumber evidence="1">2.7.11.1</ecNumber>
    </recommendedName>
</protein>
<evidence type="ECO:0000259" key="12">
    <source>
        <dbReference type="PROSITE" id="PS51285"/>
    </source>
</evidence>
<keyword evidence="5" id="KW-0418">Kinase</keyword>
<dbReference type="SMART" id="SM00220">
    <property type="entry name" value="S_TKc"/>
    <property type="match status" value="1"/>
</dbReference>
<sequence>MGNCTLRQDNYDPTVVLSRQQFTFLYPIGKGGFGKVWKVIMKKNKEQYAMKEMLKARIISKRSVHSVMNERRLLAMIKHPFIVNMQYAFQCRENLYLVMDLMPGGDLRYHLGKNRKFSEDQTRFFVSCLFCALEYLHVNNIIHRDIKPENLVLDAKGYVRLTDFGIARVWQQENGHETSGTPGYMAPEVICRQNHTIAADYFAVGVIVYEFMLGKRPYVGKTRKDIRDAILAKQVQLKKTDMPQGWSLEALDFTNKLLQRKPQNRLGYGGPQEVKNHAWLKDVDWGRLLQKTHDSPYIPKSQDNFDANQVSNDWKDEVEKIDLKDVSTQNMFIGYFYDATLPSHKPNSSSTLPSMLNADQSVNISNLTK</sequence>
<keyword evidence="3" id="KW-0808">Transferase</keyword>
<dbReference type="SUPFAM" id="SSF56112">
    <property type="entry name" value="Protein kinase-like (PK-like)"/>
    <property type="match status" value="1"/>
</dbReference>
<accession>A0A1R2AY76</accession>
<comment type="catalytic activity">
    <reaction evidence="7">
        <text>L-threonyl-[protein] + ATP = O-phospho-L-threonyl-[protein] + ADP + H(+)</text>
        <dbReference type="Rhea" id="RHEA:46608"/>
        <dbReference type="Rhea" id="RHEA-COMP:11060"/>
        <dbReference type="Rhea" id="RHEA-COMP:11605"/>
        <dbReference type="ChEBI" id="CHEBI:15378"/>
        <dbReference type="ChEBI" id="CHEBI:30013"/>
        <dbReference type="ChEBI" id="CHEBI:30616"/>
        <dbReference type="ChEBI" id="CHEBI:61977"/>
        <dbReference type="ChEBI" id="CHEBI:456216"/>
        <dbReference type="EC" id="2.7.11.1"/>
    </reaction>
</comment>
<dbReference type="SMART" id="SM00133">
    <property type="entry name" value="S_TK_X"/>
    <property type="match status" value="1"/>
</dbReference>
<dbReference type="InterPro" id="IPR017441">
    <property type="entry name" value="Protein_kinase_ATP_BS"/>
</dbReference>
<feature type="domain" description="AGC-kinase C-terminal" evidence="12">
    <location>
        <begin position="281"/>
        <end position="347"/>
    </location>
</feature>
<evidence type="ECO:0000256" key="2">
    <source>
        <dbReference type="ARBA" id="ARBA00022527"/>
    </source>
</evidence>
<evidence type="ECO:0000256" key="1">
    <source>
        <dbReference type="ARBA" id="ARBA00012513"/>
    </source>
</evidence>
<evidence type="ECO:0000256" key="4">
    <source>
        <dbReference type="ARBA" id="ARBA00022741"/>
    </source>
</evidence>
<dbReference type="InterPro" id="IPR050236">
    <property type="entry name" value="Ser_Thr_kinase_AGC"/>
</dbReference>
<organism evidence="13 14">
    <name type="scientific">Stentor coeruleus</name>
    <dbReference type="NCBI Taxonomy" id="5963"/>
    <lineage>
        <taxon>Eukaryota</taxon>
        <taxon>Sar</taxon>
        <taxon>Alveolata</taxon>
        <taxon>Ciliophora</taxon>
        <taxon>Postciliodesmatophora</taxon>
        <taxon>Heterotrichea</taxon>
        <taxon>Heterotrichida</taxon>
        <taxon>Stentoridae</taxon>
        <taxon>Stentor</taxon>
    </lineage>
</organism>
<proteinExistence type="inferred from homology"/>
<evidence type="ECO:0000256" key="5">
    <source>
        <dbReference type="ARBA" id="ARBA00022777"/>
    </source>
</evidence>
<dbReference type="EMBL" id="MPUH01001194">
    <property type="protein sequence ID" value="OMJ69468.1"/>
    <property type="molecule type" value="Genomic_DNA"/>
</dbReference>
<dbReference type="GO" id="GO:0004674">
    <property type="term" value="F:protein serine/threonine kinase activity"/>
    <property type="evidence" value="ECO:0007669"/>
    <property type="project" value="UniProtKB-KW"/>
</dbReference>
<dbReference type="PANTHER" id="PTHR24356:SF374">
    <property type="entry name" value="PROTEIN KINASE DOMAIN-CONTAINING PROTEIN"/>
    <property type="match status" value="1"/>
</dbReference>
<dbReference type="EC" id="2.7.11.1" evidence="1"/>
<keyword evidence="14" id="KW-1185">Reference proteome</keyword>
<dbReference type="GO" id="GO:0005524">
    <property type="term" value="F:ATP binding"/>
    <property type="evidence" value="ECO:0007669"/>
    <property type="project" value="UniProtKB-UniRule"/>
</dbReference>
<name>A0A1R2AY76_9CILI</name>
<evidence type="ECO:0000313" key="14">
    <source>
        <dbReference type="Proteomes" id="UP000187209"/>
    </source>
</evidence>
<dbReference type="FunFam" id="1.10.510.10:FF:000454">
    <property type="entry name" value="Uncharacterized protein"/>
    <property type="match status" value="1"/>
</dbReference>
<dbReference type="FunFam" id="3.30.200.20:FF:000854">
    <property type="entry name" value="Uncharacterized protein"/>
    <property type="match status" value="1"/>
</dbReference>
<dbReference type="PANTHER" id="PTHR24356">
    <property type="entry name" value="SERINE/THREONINE-PROTEIN KINASE"/>
    <property type="match status" value="1"/>
</dbReference>
<evidence type="ECO:0000256" key="6">
    <source>
        <dbReference type="ARBA" id="ARBA00022840"/>
    </source>
</evidence>
<comment type="similarity">
    <text evidence="10">Belongs to the protein kinase superfamily.</text>
</comment>
<evidence type="ECO:0000313" key="13">
    <source>
        <dbReference type="EMBL" id="OMJ69468.1"/>
    </source>
</evidence>
<reference evidence="13 14" key="1">
    <citation type="submission" date="2016-11" db="EMBL/GenBank/DDBJ databases">
        <title>The macronuclear genome of Stentor coeruleus: a giant cell with tiny introns.</title>
        <authorList>
            <person name="Slabodnick M."/>
            <person name="Ruby J.G."/>
            <person name="Reiff S.B."/>
            <person name="Swart E.C."/>
            <person name="Gosai S."/>
            <person name="Prabakaran S."/>
            <person name="Witkowska E."/>
            <person name="Larue G.E."/>
            <person name="Fisher S."/>
            <person name="Freeman R.M."/>
            <person name="Gunawardena J."/>
            <person name="Chu W."/>
            <person name="Stover N.A."/>
            <person name="Gregory B.D."/>
            <person name="Nowacki M."/>
            <person name="Derisi J."/>
            <person name="Roy S.W."/>
            <person name="Marshall W.F."/>
            <person name="Sood P."/>
        </authorList>
    </citation>
    <scope>NUCLEOTIDE SEQUENCE [LARGE SCALE GENOMIC DNA]</scope>
    <source>
        <strain evidence="13">WM001</strain>
    </source>
</reference>
<dbReference type="PROSITE" id="PS50011">
    <property type="entry name" value="PROTEIN_KINASE_DOM"/>
    <property type="match status" value="1"/>
</dbReference>
<dbReference type="GO" id="GO:0035556">
    <property type="term" value="P:intracellular signal transduction"/>
    <property type="evidence" value="ECO:0007669"/>
    <property type="project" value="TreeGrafter"/>
</dbReference>
<dbReference type="OrthoDB" id="354826at2759"/>
<feature type="binding site" evidence="9">
    <location>
        <position position="51"/>
    </location>
    <ligand>
        <name>ATP</name>
        <dbReference type="ChEBI" id="CHEBI:30616"/>
    </ligand>
</feature>
<evidence type="ECO:0000256" key="9">
    <source>
        <dbReference type="PROSITE-ProRule" id="PRU10141"/>
    </source>
</evidence>
<dbReference type="PROSITE" id="PS51285">
    <property type="entry name" value="AGC_KINASE_CTER"/>
    <property type="match status" value="1"/>
</dbReference>
<keyword evidence="2 10" id="KW-0723">Serine/threonine-protein kinase</keyword>
<dbReference type="CDD" id="cd05578">
    <property type="entry name" value="STKc_Yank1"/>
    <property type="match status" value="1"/>
</dbReference>
<keyword evidence="6 9" id="KW-0067">ATP-binding</keyword>
<feature type="domain" description="Protein kinase" evidence="11">
    <location>
        <begin position="22"/>
        <end position="280"/>
    </location>
</feature>
<comment type="caution">
    <text evidence="13">The sequence shown here is derived from an EMBL/GenBank/DDBJ whole genome shotgun (WGS) entry which is preliminary data.</text>
</comment>
<evidence type="ECO:0000259" key="11">
    <source>
        <dbReference type="PROSITE" id="PS50011"/>
    </source>
</evidence>
<evidence type="ECO:0000256" key="10">
    <source>
        <dbReference type="RuleBase" id="RU000304"/>
    </source>
</evidence>
<comment type="catalytic activity">
    <reaction evidence="8">
        <text>L-seryl-[protein] + ATP = O-phospho-L-seryl-[protein] + ADP + H(+)</text>
        <dbReference type="Rhea" id="RHEA:17989"/>
        <dbReference type="Rhea" id="RHEA-COMP:9863"/>
        <dbReference type="Rhea" id="RHEA-COMP:11604"/>
        <dbReference type="ChEBI" id="CHEBI:15378"/>
        <dbReference type="ChEBI" id="CHEBI:29999"/>
        <dbReference type="ChEBI" id="CHEBI:30616"/>
        <dbReference type="ChEBI" id="CHEBI:83421"/>
        <dbReference type="ChEBI" id="CHEBI:456216"/>
        <dbReference type="EC" id="2.7.11.1"/>
    </reaction>
</comment>
<gene>
    <name evidence="13" type="ORF">SteCoe_32797</name>
</gene>
<dbReference type="InterPro" id="IPR000719">
    <property type="entry name" value="Prot_kinase_dom"/>
</dbReference>
<dbReference type="Proteomes" id="UP000187209">
    <property type="component" value="Unassembled WGS sequence"/>
</dbReference>
<evidence type="ECO:0000256" key="3">
    <source>
        <dbReference type="ARBA" id="ARBA00022679"/>
    </source>
</evidence>
<dbReference type="Pfam" id="PF00069">
    <property type="entry name" value="Pkinase"/>
    <property type="match status" value="1"/>
</dbReference>
<dbReference type="InterPro" id="IPR000961">
    <property type="entry name" value="AGC-kinase_C"/>
</dbReference>